<dbReference type="GeneID" id="134291448"/>
<sequence length="411" mass="46870">MASQLHRQRGVILGRLSRIEAFIRDYVSKPGITSELIQARLDVVDQCWVEYDTVQSAIDVEEGINVEEEEEKRAIFEERCINARAALRSIIHKIQGTGQLAAIANSGQPLMPANQFPVLQQQIAVRLPTLELPTFSGDYMDWPAFRDAFEALIDKNLQLSNVQKLLYLKSTLKGEPACMLEVIDTTDANYRVAWDLLVERFENRRIIKQKHLKALFSIKQVPEDSPKELRRLLNECQRNVNALKQFGEPTDEWDTILVYMIASKLDGASRRDWETQTQDDDSPTFDEIVKFINGDLHAGGAFAVAGSLRSRLALAERARKRAQVVGQSGRSRRIPRKTRIKSCEVRLEHRLFGARVRVCERDKNHSCLVASVSGAHRKGRRVFGEENSAKQKNIRRKWRKKAGKQVISVEI</sequence>
<proteinExistence type="predicted"/>
<evidence type="ECO:0000313" key="1">
    <source>
        <dbReference type="EnsemblMetazoa" id="AALFPA23_008920.P12216"/>
    </source>
</evidence>
<dbReference type="PANTHER" id="PTHR22954:SF3">
    <property type="entry name" value="PROTEIN CBG08539"/>
    <property type="match status" value="1"/>
</dbReference>
<dbReference type="Pfam" id="PF03564">
    <property type="entry name" value="DUF1759"/>
    <property type="match status" value="1"/>
</dbReference>
<keyword evidence="2" id="KW-1185">Reference proteome</keyword>
<organism evidence="1 2">
    <name type="scientific">Aedes albopictus</name>
    <name type="common">Asian tiger mosquito</name>
    <name type="synonym">Stegomyia albopicta</name>
    <dbReference type="NCBI Taxonomy" id="7160"/>
    <lineage>
        <taxon>Eukaryota</taxon>
        <taxon>Metazoa</taxon>
        <taxon>Ecdysozoa</taxon>
        <taxon>Arthropoda</taxon>
        <taxon>Hexapoda</taxon>
        <taxon>Insecta</taxon>
        <taxon>Pterygota</taxon>
        <taxon>Neoptera</taxon>
        <taxon>Endopterygota</taxon>
        <taxon>Diptera</taxon>
        <taxon>Nematocera</taxon>
        <taxon>Culicoidea</taxon>
        <taxon>Culicidae</taxon>
        <taxon>Culicinae</taxon>
        <taxon>Aedini</taxon>
        <taxon>Aedes</taxon>
        <taxon>Stegomyia</taxon>
    </lineage>
</organism>
<evidence type="ECO:0000313" key="2">
    <source>
        <dbReference type="Proteomes" id="UP000069940"/>
    </source>
</evidence>
<reference evidence="1" key="2">
    <citation type="submission" date="2025-05" db="UniProtKB">
        <authorList>
            <consortium name="EnsemblMetazoa"/>
        </authorList>
    </citation>
    <scope>IDENTIFICATION</scope>
    <source>
        <strain evidence="1">Foshan</strain>
    </source>
</reference>
<dbReference type="PANTHER" id="PTHR22954">
    <property type="entry name" value="RETROVIRAL PROTEASE-RELATED"/>
    <property type="match status" value="1"/>
</dbReference>
<evidence type="ECO:0008006" key="3">
    <source>
        <dbReference type="Google" id="ProtNLM"/>
    </source>
</evidence>
<dbReference type="EnsemblMetazoa" id="AALFPA23_008920.R12216">
    <property type="protein sequence ID" value="AALFPA23_008920.P12216"/>
    <property type="gene ID" value="AALFPA23_008920"/>
</dbReference>
<dbReference type="RefSeq" id="XP_062715180.1">
    <property type="nucleotide sequence ID" value="XM_062859196.1"/>
</dbReference>
<protein>
    <recommendedName>
        <fullName evidence="3">Retrotransposon gag domain-containing protein</fullName>
    </recommendedName>
</protein>
<accession>A0ABM1YGJ5</accession>
<dbReference type="Proteomes" id="UP000069940">
    <property type="component" value="Unassembled WGS sequence"/>
</dbReference>
<dbReference type="InterPro" id="IPR005312">
    <property type="entry name" value="DUF1759"/>
</dbReference>
<name>A0ABM1YGJ5_AEDAL</name>
<reference evidence="2" key="1">
    <citation type="journal article" date="2015" name="Proc. Natl. Acad. Sci. U.S.A.">
        <title>Genome sequence of the Asian Tiger mosquito, Aedes albopictus, reveals insights into its biology, genetics, and evolution.</title>
        <authorList>
            <person name="Chen X.G."/>
            <person name="Jiang X."/>
            <person name="Gu J."/>
            <person name="Xu M."/>
            <person name="Wu Y."/>
            <person name="Deng Y."/>
            <person name="Zhang C."/>
            <person name="Bonizzoni M."/>
            <person name="Dermauw W."/>
            <person name="Vontas J."/>
            <person name="Armbruster P."/>
            <person name="Huang X."/>
            <person name="Yang Y."/>
            <person name="Zhang H."/>
            <person name="He W."/>
            <person name="Peng H."/>
            <person name="Liu Y."/>
            <person name="Wu K."/>
            <person name="Chen J."/>
            <person name="Lirakis M."/>
            <person name="Topalis P."/>
            <person name="Van Leeuwen T."/>
            <person name="Hall A.B."/>
            <person name="Jiang X."/>
            <person name="Thorpe C."/>
            <person name="Mueller R.L."/>
            <person name="Sun C."/>
            <person name="Waterhouse R.M."/>
            <person name="Yan G."/>
            <person name="Tu Z.J."/>
            <person name="Fang X."/>
            <person name="James A.A."/>
        </authorList>
    </citation>
    <scope>NUCLEOTIDE SEQUENCE [LARGE SCALE GENOMIC DNA]</scope>
    <source>
        <strain evidence="2">Foshan</strain>
    </source>
</reference>